<gene>
    <name evidence="3" type="primary">Contig12535.g13376</name>
    <name evidence="3" type="ORF">STYLEM_12854</name>
</gene>
<evidence type="ECO:0008006" key="5">
    <source>
        <dbReference type="Google" id="ProtNLM"/>
    </source>
</evidence>
<dbReference type="AlphaFoldDB" id="A0A078ANR2"/>
<feature type="coiled-coil region" evidence="1">
    <location>
        <begin position="260"/>
        <end position="437"/>
    </location>
</feature>
<dbReference type="EMBL" id="CCKQ01012200">
    <property type="protein sequence ID" value="CDW83804.1"/>
    <property type="molecule type" value="Genomic_DNA"/>
</dbReference>
<dbReference type="InterPro" id="IPR039893">
    <property type="entry name" value="CEP120-like"/>
</dbReference>
<proteinExistence type="predicted"/>
<feature type="region of interest" description="Disordered" evidence="2">
    <location>
        <begin position="178"/>
        <end position="205"/>
    </location>
</feature>
<evidence type="ECO:0000256" key="2">
    <source>
        <dbReference type="SAM" id="MobiDB-lite"/>
    </source>
</evidence>
<evidence type="ECO:0000313" key="4">
    <source>
        <dbReference type="Proteomes" id="UP000039865"/>
    </source>
</evidence>
<evidence type="ECO:0000313" key="3">
    <source>
        <dbReference type="EMBL" id="CDW83804.1"/>
    </source>
</evidence>
<dbReference type="OMA" id="RCICYLE"/>
<name>A0A078ANR2_STYLE</name>
<dbReference type="Proteomes" id="UP000039865">
    <property type="component" value="Unassembled WGS sequence"/>
</dbReference>
<protein>
    <recommendedName>
        <fullName evidence="5">C2 NT-type domain-containing protein</fullName>
    </recommendedName>
</protein>
<dbReference type="PANTHER" id="PTHR21574:SF0">
    <property type="entry name" value="CENTROSOMAL PROTEIN OF 120 KDA"/>
    <property type="match status" value="1"/>
</dbReference>
<dbReference type="OrthoDB" id="313324at2759"/>
<sequence>MSDYGDDQFENEDHDQTLNEKKHKMKISIDFLSVKDLKNPINIQIQYSLKLLQQSHTFKSAKPTAAGQNQEVKLQLAFASYEFFASKTELFNTLNSTQLVAKITHKDGNTNEVDFGEVEVFLRELLQAPMRQTPNSVVRVSDQQLPIKDFNGQIKGVLRSVLYLEDLGEIVGQIPQKQSTIGKRQQTGIPQENKNPNQEGGLAGQNNDVQAVYNIELWKRAEEAKFKAYLKQKEIERIEEITYTWKNKEADRERQFADSLAKVTNLENKLRQKALDLQRREEKIVQLEEELKHKIQEVTRQLTLKEEEIMNVKKRFKEEKVLLEQDKKRLVIQLEEHKSRLEQTEGKYYQFKKEIDESPLTVLRQELGQKNLEIIEKESQLKQANEQKDEFMRRYEQVKKDMINLKKTLDKEKQQTLQKQGEELENLKTMMRNKQAQEDERREITLLRSQLMTLQTRLSDPNNKVPQQLTQGVPETINDRGTYNPFYQMGTQLKSQQQTVGQQSNIFLDNYARQQQSPMKDMHSMGMLGSGAAGVPSINGISMPSEVERLMRERDDLLRSGCYTPSDPLIMELERQIRVKQLGIQ</sequence>
<reference evidence="3 4" key="1">
    <citation type="submission" date="2014-06" db="EMBL/GenBank/DDBJ databases">
        <authorList>
            <person name="Swart Estienne"/>
        </authorList>
    </citation>
    <scope>NUCLEOTIDE SEQUENCE [LARGE SCALE GENOMIC DNA]</scope>
    <source>
        <strain evidence="3 4">130c</strain>
    </source>
</reference>
<dbReference type="PANTHER" id="PTHR21574">
    <property type="entry name" value="CENTROSOMAL PROTEIN OF 120 KDA"/>
    <property type="match status" value="1"/>
</dbReference>
<keyword evidence="1" id="KW-0175">Coiled coil</keyword>
<evidence type="ECO:0000256" key="1">
    <source>
        <dbReference type="SAM" id="Coils"/>
    </source>
</evidence>
<accession>A0A078ANR2</accession>
<organism evidence="3 4">
    <name type="scientific">Stylonychia lemnae</name>
    <name type="common">Ciliate</name>
    <dbReference type="NCBI Taxonomy" id="5949"/>
    <lineage>
        <taxon>Eukaryota</taxon>
        <taxon>Sar</taxon>
        <taxon>Alveolata</taxon>
        <taxon>Ciliophora</taxon>
        <taxon>Intramacronucleata</taxon>
        <taxon>Spirotrichea</taxon>
        <taxon>Stichotrichia</taxon>
        <taxon>Sporadotrichida</taxon>
        <taxon>Oxytrichidae</taxon>
        <taxon>Stylonychinae</taxon>
        <taxon>Stylonychia</taxon>
    </lineage>
</organism>
<dbReference type="InParanoid" id="A0A078ANR2"/>
<keyword evidence="4" id="KW-1185">Reference proteome</keyword>
<dbReference type="GO" id="GO:0010564">
    <property type="term" value="P:regulation of cell cycle process"/>
    <property type="evidence" value="ECO:0007669"/>
    <property type="project" value="TreeGrafter"/>
</dbReference>
<dbReference type="GO" id="GO:0005815">
    <property type="term" value="C:microtubule organizing center"/>
    <property type="evidence" value="ECO:0007669"/>
    <property type="project" value="TreeGrafter"/>
</dbReference>